<dbReference type="InterPro" id="IPR039793">
    <property type="entry name" value="UROS/Hem4"/>
</dbReference>
<reference evidence="13 14" key="1">
    <citation type="submission" date="2019-11" db="EMBL/GenBank/DDBJ databases">
        <authorList>
            <person name="Holert J."/>
        </authorList>
    </citation>
    <scope>NUCLEOTIDE SEQUENCE [LARGE SCALE GENOMIC DNA]</scope>
    <source>
        <strain evidence="11">BC3_2A</strain>
        <strain evidence="12">SB11_1A</strain>
    </source>
</reference>
<comment type="function">
    <text evidence="6 9">Catalyzes cyclization of the linear tetrapyrrole, hydroxymethylbilane, to the macrocyclic uroporphyrinogen III.</text>
</comment>
<dbReference type="Proteomes" id="UP000435877">
    <property type="component" value="Unassembled WGS sequence"/>
</dbReference>
<comment type="catalytic activity">
    <reaction evidence="8 9">
        <text>hydroxymethylbilane = uroporphyrinogen III + H2O</text>
        <dbReference type="Rhea" id="RHEA:18965"/>
        <dbReference type="ChEBI" id="CHEBI:15377"/>
        <dbReference type="ChEBI" id="CHEBI:57308"/>
        <dbReference type="ChEBI" id="CHEBI:57845"/>
        <dbReference type="EC" id="4.2.1.75"/>
    </reaction>
</comment>
<evidence type="ECO:0000313" key="13">
    <source>
        <dbReference type="Proteomes" id="UP000435877"/>
    </source>
</evidence>
<dbReference type="SUPFAM" id="SSF69618">
    <property type="entry name" value="HemD-like"/>
    <property type="match status" value="1"/>
</dbReference>
<evidence type="ECO:0000313" key="11">
    <source>
        <dbReference type="EMBL" id="CAA0102374.1"/>
    </source>
</evidence>
<keyword evidence="13" id="KW-1185">Reference proteome</keyword>
<keyword evidence="4 9" id="KW-0456">Lyase</keyword>
<dbReference type="EMBL" id="CACSIK010000004">
    <property type="protein sequence ID" value="CAA0114355.1"/>
    <property type="molecule type" value="Genomic_DNA"/>
</dbReference>
<evidence type="ECO:0000256" key="6">
    <source>
        <dbReference type="ARBA" id="ARBA00037589"/>
    </source>
</evidence>
<evidence type="ECO:0000256" key="5">
    <source>
        <dbReference type="ARBA" id="ARBA00023244"/>
    </source>
</evidence>
<dbReference type="RefSeq" id="WP_159270333.1">
    <property type="nucleotide sequence ID" value="NZ_CACSIK010000004.1"/>
</dbReference>
<evidence type="ECO:0000256" key="1">
    <source>
        <dbReference type="ARBA" id="ARBA00004772"/>
    </source>
</evidence>
<gene>
    <name evidence="12" type="primary">hemD</name>
    <name evidence="12" type="ORF">IHBHHGIJ_03564</name>
    <name evidence="11" type="ORF">KFEGEMFD_01877</name>
</gene>
<evidence type="ECO:0000256" key="7">
    <source>
        <dbReference type="ARBA" id="ARBA00040167"/>
    </source>
</evidence>
<accession>A0A5S9QAM6</accession>
<dbReference type="PANTHER" id="PTHR38042">
    <property type="entry name" value="UROPORPHYRINOGEN-III SYNTHASE, CHLOROPLASTIC"/>
    <property type="match status" value="1"/>
</dbReference>
<dbReference type="Gene3D" id="3.40.50.10090">
    <property type="match status" value="2"/>
</dbReference>
<dbReference type="CDD" id="cd06578">
    <property type="entry name" value="HemD"/>
    <property type="match status" value="1"/>
</dbReference>
<proteinExistence type="inferred from homology"/>
<dbReference type="GO" id="GO:0004852">
    <property type="term" value="F:uroporphyrinogen-III synthase activity"/>
    <property type="evidence" value="ECO:0007669"/>
    <property type="project" value="UniProtKB-UniRule"/>
</dbReference>
<evidence type="ECO:0000256" key="9">
    <source>
        <dbReference type="RuleBase" id="RU366031"/>
    </source>
</evidence>
<dbReference type="InterPro" id="IPR003754">
    <property type="entry name" value="4pyrrol_synth_uPrphyn_synth"/>
</dbReference>
<evidence type="ECO:0000256" key="8">
    <source>
        <dbReference type="ARBA" id="ARBA00048617"/>
    </source>
</evidence>
<evidence type="ECO:0000313" key="14">
    <source>
        <dbReference type="Proteomes" id="UP000439591"/>
    </source>
</evidence>
<dbReference type="Proteomes" id="UP000439591">
    <property type="component" value="Unassembled WGS sequence"/>
</dbReference>
<dbReference type="EMBL" id="CACSIM010000003">
    <property type="protein sequence ID" value="CAA0102374.1"/>
    <property type="molecule type" value="Genomic_DNA"/>
</dbReference>
<dbReference type="PANTHER" id="PTHR38042:SF1">
    <property type="entry name" value="UROPORPHYRINOGEN-III SYNTHASE, CHLOROPLASTIC"/>
    <property type="match status" value="1"/>
</dbReference>
<dbReference type="GO" id="GO:0006782">
    <property type="term" value="P:protoporphyrinogen IX biosynthetic process"/>
    <property type="evidence" value="ECO:0007669"/>
    <property type="project" value="UniProtKB-UniRule"/>
</dbReference>
<dbReference type="InterPro" id="IPR036108">
    <property type="entry name" value="4pyrrol_syn_uPrphyn_synt_sf"/>
</dbReference>
<evidence type="ECO:0000259" key="10">
    <source>
        <dbReference type="Pfam" id="PF02602"/>
    </source>
</evidence>
<sequence length="263" mass="28573">MAIAKLSDLRVLVTRPEDRSADFAAALRAAGAEVVLQPLLNIAPLTAAEHGAAMQKSHSILLNLDEYQRLIFISVNAVQFGVEQIEQYWPQWPVGIEVYAIGAATAAALADRDVTVHQRALAMNSESLLSCSGLQNVAKSKILIVRGVGGREYLAEELKKRGALVDYVECYQRCKPSIDGEQLREVVSARRVNMVALNSGETLSYFTELMGEEAFSYPILVPGARVEELARAQGYCSIVQAENAGTEASITALECYANNNTPI</sequence>
<evidence type="ECO:0000313" key="12">
    <source>
        <dbReference type="EMBL" id="CAA0114355.1"/>
    </source>
</evidence>
<organism evidence="12 13">
    <name type="scientific">Zhongshania aliphaticivorans</name>
    <dbReference type="NCBI Taxonomy" id="1470434"/>
    <lineage>
        <taxon>Bacteria</taxon>
        <taxon>Pseudomonadati</taxon>
        <taxon>Pseudomonadota</taxon>
        <taxon>Gammaproteobacteria</taxon>
        <taxon>Cellvibrionales</taxon>
        <taxon>Spongiibacteraceae</taxon>
        <taxon>Zhongshania</taxon>
    </lineage>
</organism>
<dbReference type="UniPathway" id="UPA00251">
    <property type="reaction ID" value="UER00320"/>
</dbReference>
<evidence type="ECO:0000256" key="3">
    <source>
        <dbReference type="ARBA" id="ARBA00013109"/>
    </source>
</evidence>
<dbReference type="EC" id="4.2.1.75" evidence="3 9"/>
<name>A0A5S9QAM6_9GAMM</name>
<comment type="similarity">
    <text evidence="2 9">Belongs to the uroporphyrinogen-III synthase family.</text>
</comment>
<evidence type="ECO:0000256" key="4">
    <source>
        <dbReference type="ARBA" id="ARBA00023239"/>
    </source>
</evidence>
<keyword evidence="5 9" id="KW-0627">Porphyrin biosynthesis</keyword>
<dbReference type="OrthoDB" id="9787650at2"/>
<feature type="domain" description="Tetrapyrrole biosynthesis uroporphyrinogen III synthase" evidence="10">
    <location>
        <begin position="22"/>
        <end position="248"/>
    </location>
</feature>
<dbReference type="Pfam" id="PF02602">
    <property type="entry name" value="HEM4"/>
    <property type="match status" value="1"/>
</dbReference>
<evidence type="ECO:0000256" key="2">
    <source>
        <dbReference type="ARBA" id="ARBA00008133"/>
    </source>
</evidence>
<dbReference type="AlphaFoldDB" id="A0A5S9QAM6"/>
<dbReference type="GO" id="GO:0006780">
    <property type="term" value="P:uroporphyrinogen III biosynthetic process"/>
    <property type="evidence" value="ECO:0007669"/>
    <property type="project" value="UniProtKB-UniRule"/>
</dbReference>
<comment type="pathway">
    <text evidence="1 9">Porphyrin-containing compound metabolism; protoporphyrin-IX biosynthesis; coproporphyrinogen-III from 5-aminolevulinate: step 3/4.</text>
</comment>
<protein>
    <recommendedName>
        <fullName evidence="7 9">Uroporphyrinogen-III synthase</fullName>
        <ecNumber evidence="3 9">4.2.1.75</ecNumber>
    </recommendedName>
</protein>